<evidence type="ECO:0000313" key="2">
    <source>
        <dbReference type="Proteomes" id="UP000573499"/>
    </source>
</evidence>
<evidence type="ECO:0000313" key="1">
    <source>
        <dbReference type="EMBL" id="MBA5689546.1"/>
    </source>
</evidence>
<gene>
    <name evidence="1" type="ORF">H3H39_21095</name>
</gene>
<dbReference type="Pfam" id="PF13689">
    <property type="entry name" value="DUF4154"/>
    <property type="match status" value="1"/>
</dbReference>
<proteinExistence type="predicted"/>
<accession>A0A7W2FD46</accession>
<organism evidence="1 2">
    <name type="scientific">Rugamonas apoptosis</name>
    <dbReference type="NCBI Taxonomy" id="2758570"/>
    <lineage>
        <taxon>Bacteria</taxon>
        <taxon>Pseudomonadati</taxon>
        <taxon>Pseudomonadota</taxon>
        <taxon>Betaproteobacteria</taxon>
        <taxon>Burkholderiales</taxon>
        <taxon>Oxalobacteraceae</taxon>
        <taxon>Telluria group</taxon>
        <taxon>Rugamonas</taxon>
    </lineage>
</organism>
<dbReference type="AlphaFoldDB" id="A0A7W2FD46"/>
<dbReference type="EMBL" id="JACEZU010000011">
    <property type="protein sequence ID" value="MBA5689546.1"/>
    <property type="molecule type" value="Genomic_DNA"/>
</dbReference>
<protein>
    <submittedName>
        <fullName evidence="1">YfiR family protein</fullName>
    </submittedName>
</protein>
<comment type="caution">
    <text evidence="1">The sequence shown here is derived from an EMBL/GenBank/DDBJ whole genome shotgun (WGS) entry which is preliminary data.</text>
</comment>
<dbReference type="InterPro" id="IPR025293">
    <property type="entry name" value="YfiR/HmsC-like"/>
</dbReference>
<sequence>MGRRGPWWRCWRWYGRFGWGGFLLSLLSLLPCALAADEPALPEQQVKAAYILNFTRYASWPATTLADPRAPLVVCVIGQDAGDIARRLQSRAAGSHPLELRTITRNEEGDGCHTLYIGASEKARQGALLARLRDQAILTIGDSTSFLADGGMINLMLVDGTIRFEVNLAAAKRSGMSLNPRVLALAERVLGGASK</sequence>
<name>A0A7W2FD46_9BURK</name>
<dbReference type="Proteomes" id="UP000573499">
    <property type="component" value="Unassembled WGS sequence"/>
</dbReference>
<keyword evidence="2" id="KW-1185">Reference proteome</keyword>
<reference evidence="1 2" key="1">
    <citation type="submission" date="2020-07" db="EMBL/GenBank/DDBJ databases">
        <title>Novel species isolated from subtropical streams in China.</title>
        <authorList>
            <person name="Lu H."/>
        </authorList>
    </citation>
    <scope>NUCLEOTIDE SEQUENCE [LARGE SCALE GENOMIC DNA]</scope>
    <source>
        <strain evidence="1 2">LX47W</strain>
    </source>
</reference>